<accession>A0AAE0SWD3</accession>
<dbReference type="PANTHER" id="PTHR31186:SF1">
    <property type="entry name" value="MODULATOR OF SMOOTHENED PROTEIN"/>
    <property type="match status" value="1"/>
</dbReference>
<dbReference type="PANTHER" id="PTHR31186">
    <property type="entry name" value="MODULATOR OF SMOOTHENED PROTEIN"/>
    <property type="match status" value="1"/>
</dbReference>
<reference evidence="2" key="2">
    <citation type="journal article" date="2021" name="Genome Biol. Evol.">
        <title>Developing a high-quality reference genome for a parasitic bivalve with doubly uniparental inheritance (Bivalvia: Unionida).</title>
        <authorList>
            <person name="Smith C.H."/>
        </authorList>
    </citation>
    <scope>NUCLEOTIDE SEQUENCE</scope>
    <source>
        <strain evidence="2">CHS0354</strain>
        <tissue evidence="2">Mantle</tissue>
    </source>
</reference>
<evidence type="ECO:0000256" key="1">
    <source>
        <dbReference type="SAM" id="Phobius"/>
    </source>
</evidence>
<organism evidence="2 3">
    <name type="scientific">Potamilus streckersoni</name>
    <dbReference type="NCBI Taxonomy" id="2493646"/>
    <lineage>
        <taxon>Eukaryota</taxon>
        <taxon>Metazoa</taxon>
        <taxon>Spiralia</taxon>
        <taxon>Lophotrochozoa</taxon>
        <taxon>Mollusca</taxon>
        <taxon>Bivalvia</taxon>
        <taxon>Autobranchia</taxon>
        <taxon>Heteroconchia</taxon>
        <taxon>Palaeoheterodonta</taxon>
        <taxon>Unionida</taxon>
        <taxon>Unionoidea</taxon>
        <taxon>Unionidae</taxon>
        <taxon>Ambleminae</taxon>
        <taxon>Lampsilini</taxon>
        <taxon>Potamilus</taxon>
    </lineage>
</organism>
<gene>
    <name evidence="2" type="ORF">CHS0354_028648</name>
</gene>
<dbReference type="GO" id="GO:0060170">
    <property type="term" value="C:ciliary membrane"/>
    <property type="evidence" value="ECO:0007669"/>
    <property type="project" value="TreeGrafter"/>
</dbReference>
<proteinExistence type="predicted"/>
<dbReference type="GO" id="GO:0005794">
    <property type="term" value="C:Golgi apparatus"/>
    <property type="evidence" value="ECO:0007669"/>
    <property type="project" value="TreeGrafter"/>
</dbReference>
<dbReference type="InterPro" id="IPR037663">
    <property type="entry name" value="Mosmo"/>
</dbReference>
<keyword evidence="1" id="KW-0812">Transmembrane</keyword>
<dbReference type="Proteomes" id="UP001195483">
    <property type="component" value="Unassembled WGS sequence"/>
</dbReference>
<reference evidence="2" key="3">
    <citation type="submission" date="2023-05" db="EMBL/GenBank/DDBJ databases">
        <authorList>
            <person name="Smith C.H."/>
        </authorList>
    </citation>
    <scope>NUCLEOTIDE SEQUENCE</scope>
    <source>
        <strain evidence="2">CHS0354</strain>
        <tissue evidence="2">Mantle</tissue>
    </source>
</reference>
<evidence type="ECO:0000313" key="3">
    <source>
        <dbReference type="Proteomes" id="UP001195483"/>
    </source>
</evidence>
<feature type="transmembrane region" description="Helical" evidence="1">
    <location>
        <begin position="62"/>
        <end position="87"/>
    </location>
</feature>
<sequence>MEKLTAVSGVLFLIADVFAIASLAHPEWIITDVAGHMRLGLTQHCQRIYGRPEICMFPRLSLVWMLTFILICSGIICLTVTCSLQFLSHWKRKTIKYARWIAFTASTCHPINFVHLLANLCFKVKITQHSHQFLLRKWSVKT</sequence>
<dbReference type="EMBL" id="JAEAOA010001716">
    <property type="protein sequence ID" value="KAK3599292.1"/>
    <property type="molecule type" value="Genomic_DNA"/>
</dbReference>
<keyword evidence="3" id="KW-1185">Reference proteome</keyword>
<name>A0AAE0SWD3_9BIVA</name>
<dbReference type="AlphaFoldDB" id="A0AAE0SWD3"/>
<dbReference type="GO" id="GO:0045879">
    <property type="term" value="P:negative regulation of smoothened signaling pathway"/>
    <property type="evidence" value="ECO:0007669"/>
    <property type="project" value="TreeGrafter"/>
</dbReference>
<evidence type="ECO:0000313" key="2">
    <source>
        <dbReference type="EMBL" id="KAK3599292.1"/>
    </source>
</evidence>
<keyword evidence="1" id="KW-1133">Transmembrane helix</keyword>
<keyword evidence="1" id="KW-0472">Membrane</keyword>
<dbReference type="Pfam" id="PF18800">
    <property type="entry name" value="Atthog"/>
    <property type="match status" value="1"/>
</dbReference>
<comment type="caution">
    <text evidence="2">The sequence shown here is derived from an EMBL/GenBank/DDBJ whole genome shotgun (WGS) entry which is preliminary data.</text>
</comment>
<reference evidence="2" key="1">
    <citation type="journal article" date="2021" name="Genome Biol. Evol.">
        <title>A High-Quality Reference Genome for a Parasitic Bivalve with Doubly Uniparental Inheritance (Bivalvia: Unionida).</title>
        <authorList>
            <person name="Smith C.H."/>
        </authorList>
    </citation>
    <scope>NUCLEOTIDE SEQUENCE</scope>
    <source>
        <strain evidence="2">CHS0354</strain>
    </source>
</reference>
<protein>
    <submittedName>
        <fullName evidence="2">Uncharacterized protein</fullName>
    </submittedName>
</protein>